<evidence type="ECO:0000313" key="7">
    <source>
        <dbReference type="EMBL" id="QKW51210.1"/>
    </source>
</evidence>
<reference evidence="7 8" key="1">
    <citation type="submission" date="2020-06" db="EMBL/GenBank/DDBJ databases">
        <title>Genome mining for natural products.</title>
        <authorList>
            <person name="Zhang B."/>
            <person name="Shi J."/>
            <person name="Ge H."/>
        </authorList>
    </citation>
    <scope>NUCLEOTIDE SEQUENCE [LARGE SCALE GENOMIC DNA]</scope>
    <source>
        <strain evidence="7 8">NA00687</strain>
    </source>
</reference>
<accession>A0A7H8N9L9</accession>
<dbReference type="SUPFAM" id="SSF52283">
    <property type="entry name" value="Formate/glycerate dehydrogenase catalytic domain-like"/>
    <property type="match status" value="1"/>
</dbReference>
<dbReference type="InterPro" id="IPR006139">
    <property type="entry name" value="D-isomer_2_OHA_DH_cat_dom"/>
</dbReference>
<evidence type="ECO:0000256" key="2">
    <source>
        <dbReference type="ARBA" id="ARBA00023002"/>
    </source>
</evidence>
<keyword evidence="3" id="KW-0520">NAD</keyword>
<dbReference type="CDD" id="cd12185">
    <property type="entry name" value="HGDH_LDH_like"/>
    <property type="match status" value="1"/>
</dbReference>
<protein>
    <submittedName>
        <fullName evidence="7">Lactate dehydrogenase</fullName>
    </submittedName>
</protein>
<evidence type="ECO:0000313" key="8">
    <source>
        <dbReference type="Proteomes" id="UP000509303"/>
    </source>
</evidence>
<organism evidence="7 8">
    <name type="scientific">Streptomyces buecherae</name>
    <dbReference type="NCBI Taxonomy" id="2763006"/>
    <lineage>
        <taxon>Bacteria</taxon>
        <taxon>Bacillati</taxon>
        <taxon>Actinomycetota</taxon>
        <taxon>Actinomycetes</taxon>
        <taxon>Kitasatosporales</taxon>
        <taxon>Streptomycetaceae</taxon>
        <taxon>Streptomyces</taxon>
    </lineage>
</organism>
<dbReference type="EMBL" id="CP054929">
    <property type="protein sequence ID" value="QKW51210.1"/>
    <property type="molecule type" value="Genomic_DNA"/>
</dbReference>
<dbReference type="PANTHER" id="PTHR43026:SF1">
    <property type="entry name" value="2-HYDROXYACID DEHYDROGENASE HOMOLOG 1-RELATED"/>
    <property type="match status" value="1"/>
</dbReference>
<dbReference type="SUPFAM" id="SSF51735">
    <property type="entry name" value="NAD(P)-binding Rossmann-fold domains"/>
    <property type="match status" value="1"/>
</dbReference>
<dbReference type="Pfam" id="PF02826">
    <property type="entry name" value="2-Hacid_dh_C"/>
    <property type="match status" value="1"/>
</dbReference>
<evidence type="ECO:0000259" key="6">
    <source>
        <dbReference type="Pfam" id="PF02826"/>
    </source>
</evidence>
<proteinExistence type="inferred from homology"/>
<comment type="similarity">
    <text evidence="1 4">Belongs to the D-isomer specific 2-hydroxyacid dehydrogenase family.</text>
</comment>
<dbReference type="InterPro" id="IPR006140">
    <property type="entry name" value="D-isomer_DH_NAD-bd"/>
</dbReference>
<dbReference type="Pfam" id="PF00389">
    <property type="entry name" value="2-Hacid_dh"/>
    <property type="match status" value="1"/>
</dbReference>
<dbReference type="InterPro" id="IPR029753">
    <property type="entry name" value="D-isomer_DH_CS"/>
</dbReference>
<dbReference type="AlphaFoldDB" id="A0A7H8N9L9"/>
<dbReference type="InterPro" id="IPR036291">
    <property type="entry name" value="NAD(P)-bd_dom_sf"/>
</dbReference>
<dbReference type="Proteomes" id="UP000509303">
    <property type="component" value="Chromosome"/>
</dbReference>
<keyword evidence="8" id="KW-1185">Reference proteome</keyword>
<dbReference type="PROSITE" id="PS00065">
    <property type="entry name" value="D_2_HYDROXYACID_DH_1"/>
    <property type="match status" value="1"/>
</dbReference>
<feature type="domain" description="D-isomer specific 2-hydroxyacid dehydrogenase catalytic" evidence="5">
    <location>
        <begin position="16"/>
        <end position="321"/>
    </location>
</feature>
<dbReference type="PANTHER" id="PTHR43026">
    <property type="entry name" value="2-HYDROXYACID DEHYDROGENASE HOMOLOG 1-RELATED"/>
    <property type="match status" value="1"/>
</dbReference>
<evidence type="ECO:0000256" key="4">
    <source>
        <dbReference type="RuleBase" id="RU003719"/>
    </source>
</evidence>
<feature type="domain" description="D-isomer specific 2-hydroxyacid dehydrogenase NAD-binding" evidence="6">
    <location>
        <begin position="115"/>
        <end position="297"/>
    </location>
</feature>
<sequence>MTNSKPAHIAIFGCGPDEAALFRELAPRFGVTTTITEAPVTEANSELAAGGRCVSVGHKAPVSRATLRALGQAGVAYISTRSIGYNHIDVEYAAGLGISVGNVSYSPDSVADYTLMLMLMAVRDAKSIIRRTDVHDYRASEARGRELRDLTVGVVGTGRIGAAVVDRLRGFGCRILAHDHHPRTDARYVPLDALLERSDLVSLHTPLTAQTHHLLNRRRMARMKRDALIVNTGRGALIDTEALLQALESGELGGAALDVLEGEEGVFYADCRDKPIASKALVRLQELPNVLISPHTAYYTDHALRDTVENSLTNCLTFESENRHG</sequence>
<dbReference type="GO" id="GO:0008720">
    <property type="term" value="F:D-lactate dehydrogenase (NAD+) activity"/>
    <property type="evidence" value="ECO:0007669"/>
    <property type="project" value="TreeGrafter"/>
</dbReference>
<dbReference type="RefSeq" id="WP_176162932.1">
    <property type="nucleotide sequence ID" value="NZ_CP054929.1"/>
</dbReference>
<evidence type="ECO:0000259" key="5">
    <source>
        <dbReference type="Pfam" id="PF00389"/>
    </source>
</evidence>
<keyword evidence="2 4" id="KW-0560">Oxidoreductase</keyword>
<dbReference type="InterPro" id="IPR058205">
    <property type="entry name" value="D-LDH-like"/>
</dbReference>
<name>A0A7H8N9L9_9ACTN</name>
<dbReference type="GO" id="GO:0051287">
    <property type="term" value="F:NAD binding"/>
    <property type="evidence" value="ECO:0007669"/>
    <property type="project" value="InterPro"/>
</dbReference>
<evidence type="ECO:0000256" key="1">
    <source>
        <dbReference type="ARBA" id="ARBA00005854"/>
    </source>
</evidence>
<dbReference type="Gene3D" id="3.40.50.720">
    <property type="entry name" value="NAD(P)-binding Rossmann-like Domain"/>
    <property type="match status" value="2"/>
</dbReference>
<dbReference type="InterPro" id="IPR029752">
    <property type="entry name" value="D-isomer_DH_CS1"/>
</dbReference>
<gene>
    <name evidence="7" type="ORF">HUT08_18565</name>
</gene>
<dbReference type="PROSITE" id="PS00671">
    <property type="entry name" value="D_2_HYDROXYACID_DH_3"/>
    <property type="match status" value="1"/>
</dbReference>
<evidence type="ECO:0000256" key="3">
    <source>
        <dbReference type="ARBA" id="ARBA00023027"/>
    </source>
</evidence>